<dbReference type="CDD" id="cd06225">
    <property type="entry name" value="HAMP"/>
    <property type="match status" value="1"/>
</dbReference>
<evidence type="ECO:0000256" key="4">
    <source>
        <dbReference type="ARBA" id="ARBA00022553"/>
    </source>
</evidence>
<dbReference type="SUPFAM" id="SSF55874">
    <property type="entry name" value="ATPase domain of HSP90 chaperone/DNA topoisomerase II/histidine kinase"/>
    <property type="match status" value="1"/>
</dbReference>
<dbReference type="Gene3D" id="3.30.565.10">
    <property type="entry name" value="Histidine kinase-like ATPase, C-terminal domain"/>
    <property type="match status" value="1"/>
</dbReference>
<evidence type="ECO:0000259" key="13">
    <source>
        <dbReference type="PROSITE" id="PS50885"/>
    </source>
</evidence>
<dbReference type="EC" id="2.7.13.3" evidence="3"/>
<dbReference type="GO" id="GO:0000155">
    <property type="term" value="F:phosphorelay sensor kinase activity"/>
    <property type="evidence" value="ECO:0007669"/>
    <property type="project" value="InterPro"/>
</dbReference>
<dbReference type="Pfam" id="PF00672">
    <property type="entry name" value="HAMP"/>
    <property type="match status" value="1"/>
</dbReference>
<evidence type="ECO:0000313" key="14">
    <source>
        <dbReference type="EMBL" id="TEB08135.1"/>
    </source>
</evidence>
<proteinExistence type="predicted"/>
<dbReference type="FunFam" id="1.10.287.130:FF:000001">
    <property type="entry name" value="Two-component sensor histidine kinase"/>
    <property type="match status" value="1"/>
</dbReference>
<dbReference type="InterPro" id="IPR003660">
    <property type="entry name" value="HAMP_dom"/>
</dbReference>
<evidence type="ECO:0000256" key="6">
    <source>
        <dbReference type="ARBA" id="ARBA00022692"/>
    </source>
</evidence>
<keyword evidence="5 14" id="KW-0808">Transferase</keyword>
<dbReference type="InterPro" id="IPR003594">
    <property type="entry name" value="HATPase_dom"/>
</dbReference>
<name>A0A4Y7RGJ4_9FIRM</name>
<accession>A0A4Y7RGJ4</accession>
<dbReference type="SMART" id="SM00387">
    <property type="entry name" value="HATPase_c"/>
    <property type="match status" value="1"/>
</dbReference>
<dbReference type="CDD" id="cd00082">
    <property type="entry name" value="HisKA"/>
    <property type="match status" value="1"/>
</dbReference>
<dbReference type="SMART" id="SM00304">
    <property type="entry name" value="HAMP"/>
    <property type="match status" value="1"/>
</dbReference>
<dbReference type="CDD" id="cd00075">
    <property type="entry name" value="HATPase"/>
    <property type="match status" value="1"/>
</dbReference>
<evidence type="ECO:0000259" key="12">
    <source>
        <dbReference type="PROSITE" id="PS50109"/>
    </source>
</evidence>
<dbReference type="RefSeq" id="WP_190239854.1">
    <property type="nucleotide sequence ID" value="NZ_QFGA01000001.1"/>
</dbReference>
<dbReference type="Pfam" id="PF00512">
    <property type="entry name" value="HisKA"/>
    <property type="match status" value="1"/>
</dbReference>
<evidence type="ECO:0000256" key="8">
    <source>
        <dbReference type="ARBA" id="ARBA00022989"/>
    </source>
</evidence>
<evidence type="ECO:0000256" key="9">
    <source>
        <dbReference type="ARBA" id="ARBA00023012"/>
    </source>
</evidence>
<dbReference type="AlphaFoldDB" id="A0A4Y7RGJ4"/>
<dbReference type="InterPro" id="IPR036097">
    <property type="entry name" value="HisK_dim/P_sf"/>
</dbReference>
<dbReference type="Pfam" id="PF02518">
    <property type="entry name" value="HATPase_c"/>
    <property type="match status" value="1"/>
</dbReference>
<dbReference type="InterPro" id="IPR005467">
    <property type="entry name" value="His_kinase_dom"/>
</dbReference>
<keyword evidence="4" id="KW-0597">Phosphoprotein</keyword>
<dbReference type="GO" id="GO:0005886">
    <property type="term" value="C:plasma membrane"/>
    <property type="evidence" value="ECO:0007669"/>
    <property type="project" value="TreeGrafter"/>
</dbReference>
<dbReference type="InterPro" id="IPR003661">
    <property type="entry name" value="HisK_dim/P_dom"/>
</dbReference>
<evidence type="ECO:0000256" key="3">
    <source>
        <dbReference type="ARBA" id="ARBA00012438"/>
    </source>
</evidence>
<protein>
    <recommendedName>
        <fullName evidence="3">histidine kinase</fullName>
        <ecNumber evidence="3">2.7.13.3</ecNumber>
    </recommendedName>
</protein>
<dbReference type="SUPFAM" id="SSF47384">
    <property type="entry name" value="Homodimeric domain of signal transducing histidine kinase"/>
    <property type="match status" value="1"/>
</dbReference>
<comment type="catalytic activity">
    <reaction evidence="1">
        <text>ATP + protein L-histidine = ADP + protein N-phospho-L-histidine.</text>
        <dbReference type="EC" id="2.7.13.3"/>
    </reaction>
</comment>
<dbReference type="Gene3D" id="6.10.340.10">
    <property type="match status" value="1"/>
</dbReference>
<keyword evidence="10 11" id="KW-0472">Membrane</keyword>
<dbReference type="PANTHER" id="PTHR45436">
    <property type="entry name" value="SENSOR HISTIDINE KINASE YKOH"/>
    <property type="match status" value="1"/>
</dbReference>
<dbReference type="PRINTS" id="PR00344">
    <property type="entry name" value="BCTRLSENSOR"/>
</dbReference>
<evidence type="ECO:0000256" key="1">
    <source>
        <dbReference type="ARBA" id="ARBA00000085"/>
    </source>
</evidence>
<evidence type="ECO:0000256" key="11">
    <source>
        <dbReference type="SAM" id="Phobius"/>
    </source>
</evidence>
<evidence type="ECO:0000256" key="10">
    <source>
        <dbReference type="ARBA" id="ARBA00023136"/>
    </source>
</evidence>
<reference evidence="14 15" key="1">
    <citation type="journal article" date="2018" name="Environ. Microbiol.">
        <title>Novel energy conservation strategies and behaviour of Pelotomaculum schinkii driving syntrophic propionate catabolism.</title>
        <authorList>
            <person name="Hidalgo-Ahumada C.A.P."/>
            <person name="Nobu M.K."/>
            <person name="Narihiro T."/>
            <person name="Tamaki H."/>
            <person name="Liu W.T."/>
            <person name="Kamagata Y."/>
            <person name="Stams A.J.M."/>
            <person name="Imachi H."/>
            <person name="Sousa D.Z."/>
        </authorList>
    </citation>
    <scope>NUCLEOTIDE SEQUENCE [LARGE SCALE GENOMIC DNA]</scope>
    <source>
        <strain evidence="14 15">HH</strain>
    </source>
</reference>
<dbReference type="InterPro" id="IPR036890">
    <property type="entry name" value="HATPase_C_sf"/>
</dbReference>
<evidence type="ECO:0000256" key="5">
    <source>
        <dbReference type="ARBA" id="ARBA00022679"/>
    </source>
</evidence>
<keyword evidence="8 11" id="KW-1133">Transmembrane helix</keyword>
<dbReference type="Proteomes" id="UP000298324">
    <property type="component" value="Unassembled WGS sequence"/>
</dbReference>
<dbReference type="PROSITE" id="PS50109">
    <property type="entry name" value="HIS_KIN"/>
    <property type="match status" value="1"/>
</dbReference>
<organism evidence="14 15">
    <name type="scientific">Pelotomaculum schinkii</name>
    <dbReference type="NCBI Taxonomy" id="78350"/>
    <lineage>
        <taxon>Bacteria</taxon>
        <taxon>Bacillati</taxon>
        <taxon>Bacillota</taxon>
        <taxon>Clostridia</taxon>
        <taxon>Eubacteriales</taxon>
        <taxon>Desulfotomaculaceae</taxon>
        <taxon>Pelotomaculum</taxon>
    </lineage>
</organism>
<dbReference type="SMART" id="SM00388">
    <property type="entry name" value="HisKA"/>
    <property type="match status" value="1"/>
</dbReference>
<gene>
    <name evidence="14" type="primary">tcrY_1</name>
    <name evidence="14" type="ORF">Psch_01690</name>
</gene>
<feature type="domain" description="Histidine kinase" evidence="12">
    <location>
        <begin position="253"/>
        <end position="467"/>
    </location>
</feature>
<evidence type="ECO:0000256" key="7">
    <source>
        <dbReference type="ARBA" id="ARBA00022777"/>
    </source>
</evidence>
<keyword evidence="7 14" id="KW-0418">Kinase</keyword>
<evidence type="ECO:0000256" key="2">
    <source>
        <dbReference type="ARBA" id="ARBA00004370"/>
    </source>
</evidence>
<dbReference type="InterPro" id="IPR050428">
    <property type="entry name" value="TCS_sensor_his_kinase"/>
</dbReference>
<dbReference type="EMBL" id="QFGA01000001">
    <property type="protein sequence ID" value="TEB08135.1"/>
    <property type="molecule type" value="Genomic_DNA"/>
</dbReference>
<sequence length="467" mass="50860">MSLHLKLTFLYTGVLALILLVFGSLVYFFLERNLAAETDRAVVRIAEDLLRNTKIVETLSLRQIVLPNVDVFATPNTYIQVVDRHGLVAGQSVNLGGQSMPLSEETLRQVARGVGFYETVMSGSQSLRIYNQPLILDNQVIGVLQVGRSLGPIYSALTRLRFLLLFGSGITLLCTATLSWFMAGQALKPIDRITEAAAAIQQARDLTRRISYIGPRDEVGRLAETFNRMLERLHRAYRELEEAGAVQRRFVSDASHELRTPLTTIRGNVELLKKMGDTDPETRAEALGDIAGEAERMSRLVADLLALARADAGFTPAMGPVDLGALLEEISRQAGILAGDVEFAADGAAALQGTLVNGNTDYLKQLFLILLDNAFLYTGPGGVVRIEGRQQDGWAEVAVCDSGSGIAEEDLPKIFDRFYRADKCRQSSGTGLGLAIARWIVAQHGGAINVESRLGEGSTFTVRLPLA</sequence>
<keyword evidence="9" id="KW-0902">Two-component regulatory system</keyword>
<dbReference type="FunFam" id="3.30.565.10:FF:000006">
    <property type="entry name" value="Sensor histidine kinase WalK"/>
    <property type="match status" value="1"/>
</dbReference>
<feature type="transmembrane region" description="Helical" evidence="11">
    <location>
        <begin position="6"/>
        <end position="30"/>
    </location>
</feature>
<feature type="domain" description="HAMP" evidence="13">
    <location>
        <begin position="184"/>
        <end position="238"/>
    </location>
</feature>
<evidence type="ECO:0000313" key="15">
    <source>
        <dbReference type="Proteomes" id="UP000298324"/>
    </source>
</evidence>
<keyword evidence="6 11" id="KW-0812">Transmembrane</keyword>
<keyword evidence="15" id="KW-1185">Reference proteome</keyword>
<dbReference type="PROSITE" id="PS50885">
    <property type="entry name" value="HAMP"/>
    <property type="match status" value="1"/>
</dbReference>
<comment type="subcellular location">
    <subcellularLocation>
        <location evidence="2">Membrane</location>
    </subcellularLocation>
</comment>
<comment type="caution">
    <text evidence="14">The sequence shown here is derived from an EMBL/GenBank/DDBJ whole genome shotgun (WGS) entry which is preliminary data.</text>
</comment>
<dbReference type="InterPro" id="IPR004358">
    <property type="entry name" value="Sig_transdc_His_kin-like_C"/>
</dbReference>
<feature type="transmembrane region" description="Helical" evidence="11">
    <location>
        <begin position="162"/>
        <end position="183"/>
    </location>
</feature>
<dbReference type="Gene3D" id="1.10.287.130">
    <property type="match status" value="1"/>
</dbReference>
<dbReference type="SUPFAM" id="SSF158472">
    <property type="entry name" value="HAMP domain-like"/>
    <property type="match status" value="1"/>
</dbReference>
<dbReference type="PANTHER" id="PTHR45436:SF5">
    <property type="entry name" value="SENSOR HISTIDINE KINASE TRCS"/>
    <property type="match status" value="1"/>
</dbReference>